<evidence type="ECO:0000313" key="3">
    <source>
        <dbReference type="EMBL" id="KAJ8901690.1"/>
    </source>
</evidence>
<gene>
    <name evidence="3" type="ORF">NDN08_003896</name>
</gene>
<feature type="coiled-coil region" evidence="1">
    <location>
        <begin position="250"/>
        <end position="277"/>
    </location>
</feature>
<dbReference type="AlphaFoldDB" id="A0AAV8UGR7"/>
<dbReference type="Proteomes" id="UP001157974">
    <property type="component" value="Unassembled WGS sequence"/>
</dbReference>
<name>A0AAV8UGR7_9RHOD</name>
<feature type="region of interest" description="Disordered" evidence="2">
    <location>
        <begin position="126"/>
        <end position="184"/>
    </location>
</feature>
<sequence>MQRKPNKELIGYRDDRDVFLNEAGRLASAGLIQKSRTSQTVGKITGSLSGGLFPKTKGRRNEKNEADERHEINSLKLQLHEVRFQAASDKADKEMALEHAQKLIRAHKQKSKEVAALRKHIHELKSHGVAIQAPGKPVPSSPSLSAPSPPVYKRPPPTSSKFEDSDSSRFLPGDLENSRSLSNRQDVGATVARFENAQGTAISPIVASWKSKETEKVKDCPRCATTTDYDALKKSNHELKAAVHMRENMISELEGKLMESETRLESARSMLEETSQDVSFASVPESPGVNGVLMPSLDKATTEVNDLVDAVCLERTRLEADISRAKMHMEDLKELRALRARRYEKLHEYLGKTRPIR</sequence>
<feature type="compositionally biased region" description="Pro residues" evidence="2">
    <location>
        <begin position="147"/>
        <end position="158"/>
    </location>
</feature>
<protein>
    <submittedName>
        <fullName evidence="3">Uncharacterized protein</fullName>
    </submittedName>
</protein>
<organism evidence="3 4">
    <name type="scientific">Rhodosorus marinus</name>
    <dbReference type="NCBI Taxonomy" id="101924"/>
    <lineage>
        <taxon>Eukaryota</taxon>
        <taxon>Rhodophyta</taxon>
        <taxon>Stylonematophyceae</taxon>
        <taxon>Stylonematales</taxon>
        <taxon>Stylonemataceae</taxon>
        <taxon>Rhodosorus</taxon>
    </lineage>
</organism>
<feature type="region of interest" description="Disordered" evidence="2">
    <location>
        <begin position="36"/>
        <end position="69"/>
    </location>
</feature>
<keyword evidence="4" id="KW-1185">Reference proteome</keyword>
<keyword evidence="1" id="KW-0175">Coiled coil</keyword>
<evidence type="ECO:0000256" key="1">
    <source>
        <dbReference type="SAM" id="Coils"/>
    </source>
</evidence>
<accession>A0AAV8UGR7</accession>
<evidence type="ECO:0000313" key="4">
    <source>
        <dbReference type="Proteomes" id="UP001157974"/>
    </source>
</evidence>
<comment type="caution">
    <text evidence="3">The sequence shown here is derived from an EMBL/GenBank/DDBJ whole genome shotgun (WGS) entry which is preliminary data.</text>
</comment>
<proteinExistence type="predicted"/>
<dbReference type="EMBL" id="JAMWBK010000010">
    <property type="protein sequence ID" value="KAJ8901690.1"/>
    <property type="molecule type" value="Genomic_DNA"/>
</dbReference>
<feature type="compositionally biased region" description="Basic and acidic residues" evidence="2">
    <location>
        <begin position="59"/>
        <end position="69"/>
    </location>
</feature>
<reference evidence="3 4" key="1">
    <citation type="journal article" date="2023" name="Nat. Commun.">
        <title>Origin of minicircular mitochondrial genomes in red algae.</title>
        <authorList>
            <person name="Lee Y."/>
            <person name="Cho C.H."/>
            <person name="Lee Y.M."/>
            <person name="Park S.I."/>
            <person name="Yang J.H."/>
            <person name="West J.A."/>
            <person name="Bhattacharya D."/>
            <person name="Yoon H.S."/>
        </authorList>
    </citation>
    <scope>NUCLEOTIDE SEQUENCE [LARGE SCALE GENOMIC DNA]</scope>
    <source>
        <strain evidence="3 4">CCMP1338</strain>
        <tissue evidence="3">Whole cell</tissue>
    </source>
</reference>
<evidence type="ECO:0000256" key="2">
    <source>
        <dbReference type="SAM" id="MobiDB-lite"/>
    </source>
</evidence>